<dbReference type="Proteomes" id="UP001162060">
    <property type="component" value="Unassembled WGS sequence"/>
</dbReference>
<feature type="signal peptide" evidence="6">
    <location>
        <begin position="1"/>
        <end position="23"/>
    </location>
</feature>
<dbReference type="Pfam" id="PF01263">
    <property type="entry name" value="Aldose_epim"/>
    <property type="match status" value="1"/>
</dbReference>
<evidence type="ECO:0000256" key="1">
    <source>
        <dbReference type="ARBA" id="ARBA00001096"/>
    </source>
</evidence>
<comment type="catalytic activity">
    <reaction evidence="1">
        <text>alpha-D-glucose 6-phosphate = beta-D-glucose 6-phosphate</text>
        <dbReference type="Rhea" id="RHEA:16249"/>
        <dbReference type="ChEBI" id="CHEBI:58225"/>
        <dbReference type="ChEBI" id="CHEBI:58247"/>
        <dbReference type="EC" id="5.1.3.15"/>
    </reaction>
</comment>
<gene>
    <name evidence="7" type="ORF">PM001_LOCUS22777</name>
</gene>
<reference evidence="7" key="1">
    <citation type="submission" date="2024-01" db="EMBL/GenBank/DDBJ databases">
        <authorList>
            <person name="Webb A."/>
        </authorList>
    </citation>
    <scope>NUCLEOTIDE SEQUENCE</scope>
    <source>
        <strain evidence="7">Pm1</strain>
    </source>
</reference>
<organism evidence="7 8">
    <name type="scientific">Peronospora matthiolae</name>
    <dbReference type="NCBI Taxonomy" id="2874970"/>
    <lineage>
        <taxon>Eukaryota</taxon>
        <taxon>Sar</taxon>
        <taxon>Stramenopiles</taxon>
        <taxon>Oomycota</taxon>
        <taxon>Peronosporomycetes</taxon>
        <taxon>Peronosporales</taxon>
        <taxon>Peronosporaceae</taxon>
        <taxon>Peronospora</taxon>
    </lineage>
</organism>
<evidence type="ECO:0000256" key="5">
    <source>
        <dbReference type="PIRNR" id="PIRNR016020"/>
    </source>
</evidence>
<dbReference type="GO" id="GO:0005737">
    <property type="term" value="C:cytoplasm"/>
    <property type="evidence" value="ECO:0007669"/>
    <property type="project" value="TreeGrafter"/>
</dbReference>
<name>A0AAV1UV98_9STRA</name>
<dbReference type="GO" id="GO:0030246">
    <property type="term" value="F:carbohydrate binding"/>
    <property type="evidence" value="ECO:0007669"/>
    <property type="project" value="UniProtKB-UniRule"/>
</dbReference>
<dbReference type="Gene3D" id="2.70.98.10">
    <property type="match status" value="1"/>
</dbReference>
<dbReference type="EC" id="5.1.3.15" evidence="3 5"/>
<comment type="caution">
    <text evidence="7">The sequence shown here is derived from an EMBL/GenBank/DDBJ whole genome shotgun (WGS) entry which is preliminary data.</text>
</comment>
<dbReference type="InterPro" id="IPR011013">
    <property type="entry name" value="Gal_mutarotase_sf_dom"/>
</dbReference>
<keyword evidence="6" id="KW-0732">Signal</keyword>
<dbReference type="InterPro" id="IPR008183">
    <property type="entry name" value="Aldose_1/G6P_1-epimerase"/>
</dbReference>
<keyword evidence="4 5" id="KW-0413">Isomerase</keyword>
<comment type="similarity">
    <text evidence="2 5">Belongs to the glucose-6-phosphate 1-epimerase family.</text>
</comment>
<dbReference type="GO" id="GO:0047938">
    <property type="term" value="F:glucose-6-phosphate 1-epimerase activity"/>
    <property type="evidence" value="ECO:0007669"/>
    <property type="project" value="UniProtKB-UniRule"/>
</dbReference>
<evidence type="ECO:0000256" key="3">
    <source>
        <dbReference type="ARBA" id="ARBA00012083"/>
    </source>
</evidence>
<sequence>MVHSFLFKTAALVSSSLLTSAGATGVGQEGVITLTHPSGSNLKIDTFGANIFSFSPSYDPFGNVLVVPRETVHDGLKPIGGGITVVFPNSEASKDYPVPELGFARVSRWAVEHVELASDESSYSSASLRLESSDATHQMWPFKFLLMYTVRLDSSSLETDLTVMTTGSGGMSFQALLNNHFYVNDIRDNGVAISGLQNAEYLDRVTGTTQNDTRESFSIVSRVDSIYKDVKSDVTVTIKGNGFNEEVTIQKTARFNDGRIATSAAKTDCVVSNPWNEDTKSDFSNEEYIHMVAIGVGGMSENLGVIPGVSYSLNQVITVSKST</sequence>
<feature type="chain" id="PRO_5043807941" description="glucose-6-phosphate 1-epimerase" evidence="6">
    <location>
        <begin position="24"/>
        <end position="323"/>
    </location>
</feature>
<accession>A0AAV1UV98</accession>
<dbReference type="GO" id="GO:0005975">
    <property type="term" value="P:carbohydrate metabolic process"/>
    <property type="evidence" value="ECO:0007669"/>
    <property type="project" value="InterPro"/>
</dbReference>
<evidence type="ECO:0000256" key="6">
    <source>
        <dbReference type="SAM" id="SignalP"/>
    </source>
</evidence>
<dbReference type="PANTHER" id="PTHR11122:SF13">
    <property type="entry name" value="GLUCOSE-6-PHOSPHATE 1-EPIMERASE"/>
    <property type="match status" value="1"/>
</dbReference>
<evidence type="ECO:0000313" key="7">
    <source>
        <dbReference type="EMBL" id="CAK7937627.1"/>
    </source>
</evidence>
<evidence type="ECO:0000256" key="2">
    <source>
        <dbReference type="ARBA" id="ARBA00005866"/>
    </source>
</evidence>
<dbReference type="PANTHER" id="PTHR11122">
    <property type="entry name" value="APOSPORY-ASSOCIATED PROTEIN C-RELATED"/>
    <property type="match status" value="1"/>
</dbReference>
<proteinExistence type="inferred from homology"/>
<dbReference type="PIRSF" id="PIRSF016020">
    <property type="entry name" value="PHexose_mutarotase"/>
    <property type="match status" value="1"/>
</dbReference>
<evidence type="ECO:0000256" key="4">
    <source>
        <dbReference type="ARBA" id="ARBA00023235"/>
    </source>
</evidence>
<dbReference type="EMBL" id="CAKLBY020000227">
    <property type="protein sequence ID" value="CAK7937627.1"/>
    <property type="molecule type" value="Genomic_DNA"/>
</dbReference>
<dbReference type="InterPro" id="IPR014718">
    <property type="entry name" value="GH-type_carb-bd"/>
</dbReference>
<dbReference type="InterPro" id="IPR025532">
    <property type="entry name" value="G6P_1-epimerase"/>
</dbReference>
<dbReference type="AlphaFoldDB" id="A0AAV1UV98"/>
<evidence type="ECO:0000313" key="8">
    <source>
        <dbReference type="Proteomes" id="UP001162060"/>
    </source>
</evidence>
<dbReference type="SUPFAM" id="SSF74650">
    <property type="entry name" value="Galactose mutarotase-like"/>
    <property type="match status" value="1"/>
</dbReference>
<protein>
    <recommendedName>
        <fullName evidence="3 5">glucose-6-phosphate 1-epimerase</fullName>
        <ecNumber evidence="3 5">5.1.3.15</ecNumber>
    </recommendedName>
</protein>